<organism evidence="2 4">
    <name type="scientific">Phocaeicola plebeius</name>
    <dbReference type="NCBI Taxonomy" id="310297"/>
    <lineage>
        <taxon>Bacteria</taxon>
        <taxon>Pseudomonadati</taxon>
        <taxon>Bacteroidota</taxon>
        <taxon>Bacteroidia</taxon>
        <taxon>Bacteroidales</taxon>
        <taxon>Bacteroidaceae</taxon>
        <taxon>Phocaeicola</taxon>
    </lineage>
</organism>
<name>A0A414WR52_9BACT</name>
<dbReference type="EMBL" id="QSJG01000059">
    <property type="protein sequence ID" value="RHD47001.1"/>
    <property type="molecule type" value="Genomic_DNA"/>
</dbReference>
<proteinExistence type="predicted"/>
<protein>
    <submittedName>
        <fullName evidence="2">Uncharacterized protein</fullName>
    </submittedName>
</protein>
<gene>
    <name evidence="2" type="ORF">DW204_13870</name>
    <name evidence="1" type="ORF">DW789_15600</name>
</gene>
<evidence type="ECO:0000313" key="3">
    <source>
        <dbReference type="Proteomes" id="UP000284361"/>
    </source>
</evidence>
<dbReference type="EMBL" id="QRJS01000052">
    <property type="protein sequence ID" value="RHH39617.1"/>
    <property type="molecule type" value="Genomic_DNA"/>
</dbReference>
<dbReference type="Proteomes" id="UP000284998">
    <property type="component" value="Unassembled WGS sequence"/>
</dbReference>
<evidence type="ECO:0000313" key="1">
    <source>
        <dbReference type="EMBL" id="RHD47001.1"/>
    </source>
</evidence>
<sequence>MLFSCKDEVGNPNIDSRDFIEVKDGKAMVDNDGTYYILTEYEHPDTVAKYNLKLNVYIVDRQEDADKIKSLGGAQYVNFSGIGMITDYRPTGTDMNKKHYNIMLTSISAREME</sequence>
<dbReference type="AlphaFoldDB" id="A0A414WR52"/>
<dbReference type="Proteomes" id="UP000284361">
    <property type="component" value="Unassembled WGS sequence"/>
</dbReference>
<dbReference type="RefSeq" id="WP_118166282.1">
    <property type="nucleotide sequence ID" value="NZ_JAQEYB010000124.1"/>
</dbReference>
<evidence type="ECO:0000313" key="4">
    <source>
        <dbReference type="Proteomes" id="UP000284998"/>
    </source>
</evidence>
<reference evidence="3 4" key="1">
    <citation type="submission" date="2018-08" db="EMBL/GenBank/DDBJ databases">
        <title>A genome reference for cultivated species of the human gut microbiota.</title>
        <authorList>
            <person name="Zou Y."/>
            <person name="Xue W."/>
            <person name="Luo G."/>
        </authorList>
    </citation>
    <scope>NUCLEOTIDE SEQUENCE [LARGE SCALE GENOMIC DNA]</scope>
    <source>
        <strain evidence="2 4">AM17-44</strain>
        <strain evidence="1 3">AM31-10</strain>
    </source>
</reference>
<comment type="caution">
    <text evidence="2">The sequence shown here is derived from an EMBL/GenBank/DDBJ whole genome shotgun (WGS) entry which is preliminary data.</text>
</comment>
<accession>A0A414WR52</accession>
<evidence type="ECO:0000313" key="2">
    <source>
        <dbReference type="EMBL" id="RHH39617.1"/>
    </source>
</evidence>